<feature type="domain" description="Membrane transport protein MMPL" evidence="7">
    <location>
        <begin position="535"/>
        <end position="728"/>
    </location>
</feature>
<feature type="transmembrane region" description="Helical" evidence="6">
    <location>
        <begin position="702"/>
        <end position="727"/>
    </location>
</feature>
<feature type="transmembrane region" description="Helical" evidence="6">
    <location>
        <begin position="251"/>
        <end position="273"/>
    </location>
</feature>
<feature type="domain" description="Membrane transport protein MMPL" evidence="7">
    <location>
        <begin position="181"/>
        <end position="379"/>
    </location>
</feature>
<dbReference type="Gene3D" id="1.20.1640.10">
    <property type="entry name" value="Multidrug efflux transporter AcrB transmembrane domain"/>
    <property type="match status" value="2"/>
</dbReference>
<keyword evidence="3 6" id="KW-0812">Transmembrane</keyword>
<evidence type="ECO:0000259" key="7">
    <source>
        <dbReference type="Pfam" id="PF03176"/>
    </source>
</evidence>
<feature type="transmembrane region" description="Helical" evidence="6">
    <location>
        <begin position="328"/>
        <end position="352"/>
    </location>
</feature>
<organism evidence="8 9">
    <name type="scientific">Bythopirellula goksoeyrii</name>
    <dbReference type="NCBI Taxonomy" id="1400387"/>
    <lineage>
        <taxon>Bacteria</taxon>
        <taxon>Pseudomonadati</taxon>
        <taxon>Planctomycetota</taxon>
        <taxon>Planctomycetia</taxon>
        <taxon>Pirellulales</taxon>
        <taxon>Lacipirellulaceae</taxon>
        <taxon>Bythopirellula</taxon>
    </lineage>
</organism>
<proteinExistence type="predicted"/>
<dbReference type="PANTHER" id="PTHR33406:SF12">
    <property type="entry name" value="BLR2997 PROTEIN"/>
    <property type="match status" value="1"/>
</dbReference>
<feature type="transmembrane region" description="Helical" evidence="6">
    <location>
        <begin position="15"/>
        <end position="33"/>
    </location>
</feature>
<evidence type="ECO:0000256" key="4">
    <source>
        <dbReference type="ARBA" id="ARBA00022989"/>
    </source>
</evidence>
<dbReference type="Pfam" id="PF03176">
    <property type="entry name" value="MMPL"/>
    <property type="match status" value="2"/>
</dbReference>
<evidence type="ECO:0000313" key="8">
    <source>
        <dbReference type="EMBL" id="QEG33343.1"/>
    </source>
</evidence>
<feature type="transmembrane region" description="Helical" evidence="6">
    <location>
        <begin position="632"/>
        <end position="654"/>
    </location>
</feature>
<evidence type="ECO:0000256" key="2">
    <source>
        <dbReference type="ARBA" id="ARBA00022475"/>
    </source>
</evidence>
<dbReference type="InterPro" id="IPR004869">
    <property type="entry name" value="MMPL_dom"/>
</dbReference>
<evidence type="ECO:0000256" key="1">
    <source>
        <dbReference type="ARBA" id="ARBA00004651"/>
    </source>
</evidence>
<evidence type="ECO:0000256" key="3">
    <source>
        <dbReference type="ARBA" id="ARBA00022692"/>
    </source>
</evidence>
<feature type="transmembrane region" description="Helical" evidence="6">
    <location>
        <begin position="675"/>
        <end position="696"/>
    </location>
</feature>
<sequence>MANLTQRLLQRLIDFRWWLLALAILGGVWGAYVSRDLRMDRSLEKMFASDDPLLAPYQELQEAFGEHPIVLAIYEDAQLATPEGLERIAKLTSSARKIPGIVAVVSLGDVPGLLDSEGTSIKNDNRAERLKEVFAGYTHNEEMDSAGIVCLLDQSGKSTASIGEPVGQLRSLIQEYPGGILVGEPVLLGEAFDLLEADGKRLNTWCLGLLLATIFACFRELRWLVLPLVLVQVALALTRGLLAVWGLQLSMVSSMLAAIVTVVGVATVMHVIVRYRDQLADGYAPQEALLRAGQILAAPVFFACLTDAVGFASLMISDVKPVVDFGLMMAIGSLMVLVAIPLTAPAIILFGANRDQLQSSHQPSRLEGALQSLFAWSNRHHLVLTMVTVLLTNAAVIGATKLLQETDFTKNFRQKSELVQSYRFVDQEFGGAGVWDILIPAPKRLDKKFLTQVLDFEAKLREQAPGLTQVLSLADALDAGSGGIRKLNFGADMAIRAGAGLLRGRMPEFMGAIYNPQAPAEQRYLRIMLRAPERLGARQKAELISQVREVTEESFPQAQVTGFYVLLTQLIESLLRDQWTTFAAAIVGIFFVMALAFRSVRLALVTLIPNVLPVVWLFGAMGWLGVPINMGAAMIAAVSLGLSVDGSIHYVMSYQRLRGMGEPIGAALESVQATVGRAAVLGTLALVIGFSTLATSDFIPTVYFGTLVSLSMVGGLVGNLVVLPLLIRVVER</sequence>
<comment type="subcellular location">
    <subcellularLocation>
        <location evidence="1">Cell membrane</location>
        <topology evidence="1">Multi-pass membrane protein</topology>
    </subcellularLocation>
</comment>
<dbReference type="AlphaFoldDB" id="A0A5B9QGF1"/>
<feature type="transmembrane region" description="Helical" evidence="6">
    <location>
        <begin position="294"/>
        <end position="316"/>
    </location>
</feature>
<reference evidence="8 9" key="1">
    <citation type="submission" date="2019-08" db="EMBL/GenBank/DDBJ databases">
        <title>Deep-cultivation of Planctomycetes and their phenomic and genomic characterization uncovers novel biology.</title>
        <authorList>
            <person name="Wiegand S."/>
            <person name="Jogler M."/>
            <person name="Boedeker C."/>
            <person name="Pinto D."/>
            <person name="Vollmers J."/>
            <person name="Rivas-Marin E."/>
            <person name="Kohn T."/>
            <person name="Peeters S.H."/>
            <person name="Heuer A."/>
            <person name="Rast P."/>
            <person name="Oberbeckmann S."/>
            <person name="Bunk B."/>
            <person name="Jeske O."/>
            <person name="Meyerdierks A."/>
            <person name="Storesund J.E."/>
            <person name="Kallscheuer N."/>
            <person name="Luecker S."/>
            <person name="Lage O.M."/>
            <person name="Pohl T."/>
            <person name="Merkel B.J."/>
            <person name="Hornburger P."/>
            <person name="Mueller R.-W."/>
            <person name="Bruemmer F."/>
            <person name="Labrenz M."/>
            <person name="Spormann A.M."/>
            <person name="Op den Camp H."/>
            <person name="Overmann J."/>
            <person name="Amann R."/>
            <person name="Jetten M.S.M."/>
            <person name="Mascher T."/>
            <person name="Medema M.H."/>
            <person name="Devos D.P."/>
            <person name="Kaster A.-K."/>
            <person name="Ovreas L."/>
            <person name="Rohde M."/>
            <person name="Galperin M.Y."/>
            <person name="Jogler C."/>
        </authorList>
    </citation>
    <scope>NUCLEOTIDE SEQUENCE [LARGE SCALE GENOMIC DNA]</scope>
    <source>
        <strain evidence="8 9">Pr1d</strain>
    </source>
</reference>
<feature type="transmembrane region" description="Helical" evidence="6">
    <location>
        <begin position="223"/>
        <end position="245"/>
    </location>
</feature>
<feature type="transmembrane region" description="Helical" evidence="6">
    <location>
        <begin position="579"/>
        <end position="597"/>
    </location>
</feature>
<name>A0A5B9QGF1_9BACT</name>
<dbReference type="InterPro" id="IPR050545">
    <property type="entry name" value="Mycobact_MmpL"/>
</dbReference>
<dbReference type="GO" id="GO:0005886">
    <property type="term" value="C:plasma membrane"/>
    <property type="evidence" value="ECO:0007669"/>
    <property type="project" value="UniProtKB-SubCell"/>
</dbReference>
<dbReference type="Proteomes" id="UP000323917">
    <property type="component" value="Chromosome"/>
</dbReference>
<dbReference type="SUPFAM" id="SSF82866">
    <property type="entry name" value="Multidrug efflux transporter AcrB transmembrane domain"/>
    <property type="match status" value="2"/>
</dbReference>
<accession>A0A5B9QGF1</accession>
<dbReference type="RefSeq" id="WP_148072124.1">
    <property type="nucleotide sequence ID" value="NZ_CP042913.1"/>
</dbReference>
<dbReference type="OrthoDB" id="5429313at2"/>
<dbReference type="EMBL" id="CP042913">
    <property type="protein sequence ID" value="QEG33343.1"/>
    <property type="molecule type" value="Genomic_DNA"/>
</dbReference>
<keyword evidence="9" id="KW-1185">Reference proteome</keyword>
<keyword evidence="4 6" id="KW-1133">Transmembrane helix</keyword>
<feature type="transmembrane region" description="Helical" evidence="6">
    <location>
        <begin position="604"/>
        <end position="626"/>
    </location>
</feature>
<feature type="transmembrane region" description="Helical" evidence="6">
    <location>
        <begin position="382"/>
        <end position="403"/>
    </location>
</feature>
<keyword evidence="2" id="KW-1003">Cell membrane</keyword>
<evidence type="ECO:0000256" key="6">
    <source>
        <dbReference type="SAM" id="Phobius"/>
    </source>
</evidence>
<keyword evidence="5 6" id="KW-0472">Membrane</keyword>
<protein>
    <submittedName>
        <fullName evidence="8">MMPL family protein</fullName>
    </submittedName>
</protein>
<dbReference type="KEGG" id="bgok:Pr1d_06040"/>
<gene>
    <name evidence="8" type="ORF">Pr1d_06040</name>
</gene>
<evidence type="ECO:0000256" key="5">
    <source>
        <dbReference type="ARBA" id="ARBA00023136"/>
    </source>
</evidence>
<dbReference type="PANTHER" id="PTHR33406">
    <property type="entry name" value="MEMBRANE PROTEIN MJ1562-RELATED"/>
    <property type="match status" value="1"/>
</dbReference>
<evidence type="ECO:0000313" key="9">
    <source>
        <dbReference type="Proteomes" id="UP000323917"/>
    </source>
</evidence>